<dbReference type="GeneTree" id="ENSGT00390000004094"/>
<sequence>MSAPTREERRTCWGARDELWKCLDVNQDNAESCKKFHEEFEKQCPAQWVKYFAKRRDFLKYKEKLQTEGFEPAEGVPSS</sequence>
<evidence type="ECO:0000313" key="4">
    <source>
        <dbReference type="Proteomes" id="UP000515152"/>
    </source>
</evidence>
<proteinExistence type="predicted"/>
<dbReference type="GO" id="GO:0008535">
    <property type="term" value="P:respiratory chain complex IV assembly"/>
    <property type="evidence" value="ECO:0007669"/>
    <property type="project" value="InterPro"/>
</dbReference>
<dbReference type="GO" id="GO:0005739">
    <property type="term" value="C:mitochondrion"/>
    <property type="evidence" value="ECO:0007669"/>
    <property type="project" value="UniProtKB-SubCell"/>
</dbReference>
<comment type="subcellular location">
    <subcellularLocation>
        <location evidence="1">Mitochondrion</location>
    </subcellularLocation>
</comment>
<evidence type="ECO:0000256" key="3">
    <source>
        <dbReference type="ARBA" id="ARBA00023157"/>
    </source>
</evidence>
<dbReference type="KEGG" id="char:105902609"/>
<organism evidence="4 5">
    <name type="scientific">Clupea harengus</name>
    <name type="common">Atlantic herring</name>
    <dbReference type="NCBI Taxonomy" id="7950"/>
    <lineage>
        <taxon>Eukaryota</taxon>
        <taxon>Metazoa</taxon>
        <taxon>Chordata</taxon>
        <taxon>Craniata</taxon>
        <taxon>Vertebrata</taxon>
        <taxon>Euteleostomi</taxon>
        <taxon>Actinopterygii</taxon>
        <taxon>Neopterygii</taxon>
        <taxon>Teleostei</taxon>
        <taxon>Clupei</taxon>
        <taxon>Clupeiformes</taxon>
        <taxon>Clupeoidei</taxon>
        <taxon>Clupeidae</taxon>
        <taxon>Clupea</taxon>
    </lineage>
</organism>
<protein>
    <submittedName>
        <fullName evidence="5 6">Cytochrome c oxidase assembly factor 6 homolog</fullName>
    </submittedName>
</protein>
<dbReference type="GO" id="GO:0042775">
    <property type="term" value="P:mitochondrial ATP synthesis coupled electron transport"/>
    <property type="evidence" value="ECO:0007669"/>
    <property type="project" value="TreeGrafter"/>
</dbReference>
<dbReference type="PANTHER" id="PTHR46690:SF1">
    <property type="entry name" value="CYTOCHROME C OXIDASE ASSEMBLY FACTOR 6 HOMOLOG"/>
    <property type="match status" value="1"/>
</dbReference>
<reference evidence="5 6" key="1">
    <citation type="submission" date="2025-04" db="UniProtKB">
        <authorList>
            <consortium name="RefSeq"/>
        </authorList>
    </citation>
    <scope>IDENTIFICATION</scope>
</reference>
<gene>
    <name evidence="5 6" type="primary">LOC105902609</name>
</gene>
<accession>A0A6P8GHT7</accession>
<name>A0A6P8GHT7_CLUHA</name>
<dbReference type="Gene3D" id="1.10.10.140">
    <property type="entry name" value="Cytochrome c oxidase, subunit VIb"/>
    <property type="match status" value="1"/>
</dbReference>
<dbReference type="SUPFAM" id="SSF47694">
    <property type="entry name" value="Cytochrome c oxidase subunit h"/>
    <property type="match status" value="1"/>
</dbReference>
<dbReference type="InterPro" id="IPR036549">
    <property type="entry name" value="CX6/COA6-like_sf"/>
</dbReference>
<dbReference type="InterPro" id="IPR042289">
    <property type="entry name" value="COA6"/>
</dbReference>
<evidence type="ECO:0000256" key="1">
    <source>
        <dbReference type="ARBA" id="ARBA00004173"/>
    </source>
</evidence>
<dbReference type="AlphaFoldDB" id="A0A6P8GHT7"/>
<dbReference type="InterPro" id="IPR048280">
    <property type="entry name" value="COX6B-like"/>
</dbReference>
<dbReference type="Proteomes" id="UP000515152">
    <property type="component" value="Chromosome 16"/>
</dbReference>
<evidence type="ECO:0000313" key="5">
    <source>
        <dbReference type="RefSeq" id="XP_031438719.1"/>
    </source>
</evidence>
<dbReference type="PANTHER" id="PTHR46690">
    <property type="entry name" value="CYTOCHROME C OXIDASE ASSEMBLY FACTOR 6 HOMOLOG"/>
    <property type="match status" value="1"/>
</dbReference>
<keyword evidence="3" id="KW-1015">Disulfide bond</keyword>
<dbReference type="Pfam" id="PF02297">
    <property type="entry name" value="COX6B"/>
    <property type="match status" value="1"/>
</dbReference>
<evidence type="ECO:0000256" key="2">
    <source>
        <dbReference type="ARBA" id="ARBA00023128"/>
    </source>
</evidence>
<dbReference type="RefSeq" id="XP_031438720.1">
    <property type="nucleotide sequence ID" value="XM_031582860.2"/>
</dbReference>
<evidence type="ECO:0000313" key="6">
    <source>
        <dbReference type="RefSeq" id="XP_031438720.1"/>
    </source>
</evidence>
<dbReference type="OrthoDB" id="16284at2759"/>
<dbReference type="GeneID" id="105902609"/>
<dbReference type="PROSITE" id="PS51808">
    <property type="entry name" value="CHCH"/>
    <property type="match status" value="1"/>
</dbReference>
<dbReference type="GO" id="GO:0007507">
    <property type="term" value="P:heart development"/>
    <property type="evidence" value="ECO:0007669"/>
    <property type="project" value="Ensembl"/>
</dbReference>
<keyword evidence="4" id="KW-1185">Reference proteome</keyword>
<keyword evidence="2" id="KW-0496">Mitochondrion</keyword>
<dbReference type="RefSeq" id="XP_031438719.1">
    <property type="nucleotide sequence ID" value="XM_031582859.2"/>
</dbReference>